<dbReference type="InterPro" id="IPR027417">
    <property type="entry name" value="P-loop_NTPase"/>
</dbReference>
<dbReference type="InterPro" id="IPR003593">
    <property type="entry name" value="AAA+_ATPase"/>
</dbReference>
<organism evidence="6 7">
    <name type="scientific">miscellaneous Crenarchaeota group-1 archaeon SG8-32-1</name>
    <dbReference type="NCBI Taxonomy" id="1685124"/>
    <lineage>
        <taxon>Archaea</taxon>
        <taxon>Candidatus Bathyarchaeota</taxon>
        <taxon>MCG-1</taxon>
    </lineage>
</organism>
<dbReference type="GO" id="GO:0098796">
    <property type="term" value="C:membrane protein complex"/>
    <property type="evidence" value="ECO:0007669"/>
    <property type="project" value="UniProtKB-ARBA"/>
</dbReference>
<dbReference type="Pfam" id="PF00005">
    <property type="entry name" value="ABC_tran"/>
    <property type="match status" value="1"/>
</dbReference>
<evidence type="ECO:0000313" key="6">
    <source>
        <dbReference type="EMBL" id="KON34566.1"/>
    </source>
</evidence>
<comment type="similarity">
    <text evidence="1">Belongs to the ABC transporter superfamily.</text>
</comment>
<name>A0A0M0C2H1_9ARCH</name>
<feature type="domain" description="ABC transporter" evidence="5">
    <location>
        <begin position="1"/>
        <end position="219"/>
    </location>
</feature>
<evidence type="ECO:0000259" key="5">
    <source>
        <dbReference type="PROSITE" id="PS50893"/>
    </source>
</evidence>
<dbReference type="GO" id="GO:0005524">
    <property type="term" value="F:ATP binding"/>
    <property type="evidence" value="ECO:0007669"/>
    <property type="project" value="UniProtKB-KW"/>
</dbReference>
<dbReference type="Gene3D" id="3.40.50.300">
    <property type="entry name" value="P-loop containing nucleotide triphosphate hydrolases"/>
    <property type="match status" value="1"/>
</dbReference>
<dbReference type="AlphaFoldDB" id="A0A0M0C2H1"/>
<dbReference type="CDD" id="cd03255">
    <property type="entry name" value="ABC_MJ0796_LolCDE_FtsE"/>
    <property type="match status" value="1"/>
</dbReference>
<sequence>MSVRGLTKDYNLGKTTVYALRGIDLDIKEGEFVAIVGNSGAGKTTLLNCMASLDEPDYGFVLFEGKNIHKLSDKEKSKIRLLDMGFIFQSYALLPHYDTRENVTLPADLAGFSKNLKQRVEDLLEGVGIKQQAKQYPAQLSGGQMQRVAIARALTNQPKVLFADEPTGDLDSETGKQVMELLKKFHEETKTTIIIITHETDIADYAERKIKIEDGEIKS</sequence>
<dbReference type="GO" id="GO:0016887">
    <property type="term" value="F:ATP hydrolysis activity"/>
    <property type="evidence" value="ECO:0007669"/>
    <property type="project" value="InterPro"/>
</dbReference>
<dbReference type="SMART" id="SM00382">
    <property type="entry name" value="AAA"/>
    <property type="match status" value="1"/>
</dbReference>
<proteinExistence type="inferred from homology"/>
<evidence type="ECO:0000256" key="2">
    <source>
        <dbReference type="ARBA" id="ARBA00022448"/>
    </source>
</evidence>
<evidence type="ECO:0000256" key="3">
    <source>
        <dbReference type="ARBA" id="ARBA00022741"/>
    </source>
</evidence>
<dbReference type="InterPro" id="IPR017871">
    <property type="entry name" value="ABC_transporter-like_CS"/>
</dbReference>
<comment type="caution">
    <text evidence="6">The sequence shown here is derived from an EMBL/GenBank/DDBJ whole genome shotgun (WGS) entry which is preliminary data.</text>
</comment>
<dbReference type="PROSITE" id="PS50893">
    <property type="entry name" value="ABC_TRANSPORTER_2"/>
    <property type="match status" value="1"/>
</dbReference>
<keyword evidence="3" id="KW-0547">Nucleotide-binding</keyword>
<dbReference type="FunFam" id="3.40.50.300:FF:000032">
    <property type="entry name" value="Export ABC transporter ATP-binding protein"/>
    <property type="match status" value="1"/>
</dbReference>
<keyword evidence="2" id="KW-0813">Transport</keyword>
<evidence type="ECO:0000256" key="4">
    <source>
        <dbReference type="ARBA" id="ARBA00022840"/>
    </source>
</evidence>
<evidence type="ECO:0000313" key="7">
    <source>
        <dbReference type="Proteomes" id="UP000037237"/>
    </source>
</evidence>
<evidence type="ECO:0000256" key="1">
    <source>
        <dbReference type="ARBA" id="ARBA00005417"/>
    </source>
</evidence>
<dbReference type="EMBL" id="LFWU01000006">
    <property type="protein sequence ID" value="KON34566.1"/>
    <property type="molecule type" value="Genomic_DNA"/>
</dbReference>
<dbReference type="Proteomes" id="UP000037237">
    <property type="component" value="Unassembled WGS sequence"/>
</dbReference>
<dbReference type="InterPro" id="IPR003439">
    <property type="entry name" value="ABC_transporter-like_ATP-bd"/>
</dbReference>
<dbReference type="PANTHER" id="PTHR42798:SF2">
    <property type="entry name" value="ABC TRANSPORTER ATP-BINDING PROTEIN MG467-RELATED"/>
    <property type="match status" value="1"/>
</dbReference>
<keyword evidence="4" id="KW-0067">ATP-binding</keyword>
<reference evidence="6 7" key="1">
    <citation type="submission" date="2015-06" db="EMBL/GenBank/DDBJ databases">
        <title>New insights into the roles of widespread benthic archaea in carbon and nitrogen cycling.</title>
        <authorList>
            <person name="Lazar C.S."/>
            <person name="Baker B.J."/>
            <person name="Seitz K.W."/>
            <person name="Hyde A.S."/>
            <person name="Dick G.J."/>
            <person name="Hinrichs K.-U."/>
            <person name="Teske A.P."/>
        </authorList>
    </citation>
    <scope>NUCLEOTIDE SEQUENCE [LARGE SCALE GENOMIC DNA]</scope>
    <source>
        <strain evidence="6">SG8-32-1</strain>
    </source>
</reference>
<dbReference type="PROSITE" id="PS00211">
    <property type="entry name" value="ABC_TRANSPORTER_1"/>
    <property type="match status" value="1"/>
</dbReference>
<dbReference type="GO" id="GO:0022857">
    <property type="term" value="F:transmembrane transporter activity"/>
    <property type="evidence" value="ECO:0007669"/>
    <property type="project" value="UniProtKB-ARBA"/>
</dbReference>
<dbReference type="InterPro" id="IPR017911">
    <property type="entry name" value="MacB-like_ATP-bd"/>
</dbReference>
<dbReference type="SUPFAM" id="SSF52540">
    <property type="entry name" value="P-loop containing nucleoside triphosphate hydrolases"/>
    <property type="match status" value="1"/>
</dbReference>
<dbReference type="PANTHER" id="PTHR42798">
    <property type="entry name" value="LIPOPROTEIN-RELEASING SYSTEM ATP-BINDING PROTEIN LOLD"/>
    <property type="match status" value="1"/>
</dbReference>
<gene>
    <name evidence="6" type="ORF">AC477_00400</name>
</gene>
<protein>
    <recommendedName>
        <fullName evidence="5">ABC transporter domain-containing protein</fullName>
    </recommendedName>
</protein>
<accession>A0A0M0C2H1</accession>